<dbReference type="InterPro" id="IPR039015">
    <property type="entry name" value="ENDOD1"/>
</dbReference>
<dbReference type="GO" id="GO:0016787">
    <property type="term" value="F:hydrolase activity"/>
    <property type="evidence" value="ECO:0007669"/>
    <property type="project" value="InterPro"/>
</dbReference>
<dbReference type="SMART" id="SM00477">
    <property type="entry name" value="NUC"/>
    <property type="match status" value="1"/>
</dbReference>
<evidence type="ECO:0008006" key="6">
    <source>
        <dbReference type="Google" id="ProtNLM"/>
    </source>
</evidence>
<accession>A0A8C4GJR3</accession>
<dbReference type="RefSeq" id="XP_051249505.1">
    <property type="nucleotide sequence ID" value="XM_051393545.1"/>
</dbReference>
<evidence type="ECO:0000313" key="4">
    <source>
        <dbReference type="Ensembl" id="ENSDLAP00005013846.2"/>
    </source>
</evidence>
<dbReference type="AlphaFoldDB" id="A0A8C4GJR3"/>
<dbReference type="InterPro" id="IPR001604">
    <property type="entry name" value="Endo_G_ENPP1-like_dom"/>
</dbReference>
<dbReference type="SMART" id="SM00892">
    <property type="entry name" value="Endonuclease_NS"/>
    <property type="match status" value="1"/>
</dbReference>
<protein>
    <recommendedName>
        <fullName evidence="6">Endonuclease domain-containing 1 protein</fullName>
    </recommendedName>
</protein>
<feature type="compositionally biased region" description="Acidic residues" evidence="1">
    <location>
        <begin position="23"/>
        <end position="34"/>
    </location>
</feature>
<name>A0A8C4GJR3_DICLA</name>
<dbReference type="InterPro" id="IPR020821">
    <property type="entry name" value="ENPP1-3/EXOG-like_nuc-like"/>
</dbReference>
<evidence type="ECO:0000313" key="5">
    <source>
        <dbReference type="Proteomes" id="UP000694389"/>
    </source>
</evidence>
<evidence type="ECO:0000259" key="2">
    <source>
        <dbReference type="SMART" id="SM00477"/>
    </source>
</evidence>
<dbReference type="InterPro" id="IPR044929">
    <property type="entry name" value="DNA/RNA_non-sp_Endonuclease_sf"/>
</dbReference>
<dbReference type="Gene3D" id="3.40.570.10">
    <property type="entry name" value="Extracellular Endonuclease, subunit A"/>
    <property type="match status" value="1"/>
</dbReference>
<keyword evidence="5" id="KW-1185">Reference proteome</keyword>
<evidence type="ECO:0000259" key="3">
    <source>
        <dbReference type="SMART" id="SM00892"/>
    </source>
</evidence>
<dbReference type="PANTHER" id="PTHR21472">
    <property type="entry name" value="ENDONUCLEASE DOMAIN-CONTAINING 1 PROTEIN ENDOD1"/>
    <property type="match status" value="1"/>
</dbReference>
<reference evidence="4" key="1">
    <citation type="submission" date="2025-08" db="UniProtKB">
        <authorList>
            <consortium name="Ensembl"/>
        </authorList>
    </citation>
    <scope>IDENTIFICATION</scope>
</reference>
<feature type="region of interest" description="Disordered" evidence="1">
    <location>
        <begin position="1"/>
        <end position="48"/>
    </location>
</feature>
<dbReference type="Proteomes" id="UP000694389">
    <property type="component" value="Unassembled WGS sequence"/>
</dbReference>
<proteinExistence type="predicted"/>
<dbReference type="InterPro" id="IPR044925">
    <property type="entry name" value="His-Me_finger_sf"/>
</dbReference>
<feature type="domain" description="DNA/RNA non-specific endonuclease/pyrophosphatase/phosphodiesterase" evidence="3">
    <location>
        <begin position="2"/>
        <end position="188"/>
    </location>
</feature>
<reference evidence="4" key="2">
    <citation type="submission" date="2025-09" db="UniProtKB">
        <authorList>
            <consortium name="Ensembl"/>
        </authorList>
    </citation>
    <scope>IDENTIFICATION</scope>
</reference>
<dbReference type="GO" id="GO:0003676">
    <property type="term" value="F:nucleic acid binding"/>
    <property type="evidence" value="ECO:0007669"/>
    <property type="project" value="InterPro"/>
</dbReference>
<dbReference type="GeneTree" id="ENSGT01030000234592"/>
<organism evidence="4 5">
    <name type="scientific">Dicentrarchus labrax</name>
    <name type="common">European seabass</name>
    <name type="synonym">Morone labrax</name>
    <dbReference type="NCBI Taxonomy" id="13489"/>
    <lineage>
        <taxon>Eukaryota</taxon>
        <taxon>Metazoa</taxon>
        <taxon>Chordata</taxon>
        <taxon>Craniata</taxon>
        <taxon>Vertebrata</taxon>
        <taxon>Euteleostomi</taxon>
        <taxon>Actinopterygii</taxon>
        <taxon>Neopterygii</taxon>
        <taxon>Teleostei</taxon>
        <taxon>Neoteleostei</taxon>
        <taxon>Acanthomorphata</taxon>
        <taxon>Eupercaria</taxon>
        <taxon>Moronidae</taxon>
        <taxon>Dicentrarchus</taxon>
    </lineage>
</organism>
<dbReference type="Ensembl" id="ENSDLAT00005015090.2">
    <property type="protein sequence ID" value="ENSDLAP00005013846.2"/>
    <property type="gene ID" value="ENSDLAG00005006933.2"/>
</dbReference>
<dbReference type="GO" id="GO:0046872">
    <property type="term" value="F:metal ion binding"/>
    <property type="evidence" value="ECO:0007669"/>
    <property type="project" value="InterPro"/>
</dbReference>
<feature type="domain" description="ENPP1-3/EXOG-like endonuclease/phosphodiesterase" evidence="2">
    <location>
        <begin position="3"/>
        <end position="191"/>
    </location>
</feature>
<dbReference type="SUPFAM" id="SSF54060">
    <property type="entry name" value="His-Me finger endonucleases"/>
    <property type="match status" value="1"/>
</dbReference>
<evidence type="ECO:0000256" key="1">
    <source>
        <dbReference type="SAM" id="MobiDB-lite"/>
    </source>
</evidence>
<dbReference type="Pfam" id="PF01223">
    <property type="entry name" value="Endonuclease_NS"/>
    <property type="match status" value="1"/>
</dbReference>
<sequence length="201" mass="22830">MEKEKNTKPYNNQARLIDYAPGNEDESKDMENDNGELQTQEARKADTKEYNKGHLFPNSHAYDNYGKKSTFTLTNIVPQVISFNQGSWNKMETCIKCIMDTYCKDNNGKTKAFVVVGAKPGEKDNHNGRVNIPSKLWFAFCCFSAESNAWIASALWGDNVAEDNKQHMQTRTLKELRESLKIDAFPKSKCPDTTLVKFDPA</sequence>
<gene>
    <name evidence="4" type="primary">LOC127359601</name>
</gene>
<dbReference type="PANTHER" id="PTHR21472:SF15">
    <property type="entry name" value="ENDONUCLEASE DOMAIN-CONTAINING 1 PROTEIN-RELATED"/>
    <property type="match status" value="1"/>
</dbReference>
<dbReference type="GeneID" id="127359601"/>